<dbReference type="InterPro" id="IPR000558">
    <property type="entry name" value="Histone_H2B"/>
</dbReference>
<dbReference type="GO" id="GO:0045087">
    <property type="term" value="P:innate immune response"/>
    <property type="evidence" value="ECO:0007669"/>
    <property type="project" value="UniProtKB-ARBA"/>
</dbReference>
<evidence type="ECO:0000256" key="10">
    <source>
        <dbReference type="ARBA" id="ARBA00023242"/>
    </source>
</evidence>
<dbReference type="GO" id="GO:0030527">
    <property type="term" value="F:structural constituent of chromatin"/>
    <property type="evidence" value="ECO:0007669"/>
    <property type="project" value="InterPro"/>
</dbReference>
<accession>A0AAE9IYP2</accession>
<dbReference type="PROSITE" id="PS00357">
    <property type="entry name" value="HISTONE_H2B"/>
    <property type="match status" value="1"/>
</dbReference>
<dbReference type="Pfam" id="PF16487">
    <property type="entry name" value="ArgoMid"/>
    <property type="match status" value="1"/>
</dbReference>
<comment type="function">
    <text evidence="1">Core component of nucleosome. Nucleosomes wrap and compact DNA into chromatin, limiting DNA accessibility to the cellular machineries which require DNA as a template. Histones thereby play a central role in transcription regulation, DNA repair, DNA replication and chromosomal stability. DNA accessibility is regulated via a complex set of post-translational modifications of histones, also called histone code, and nucleosome remodeling.</text>
</comment>
<keyword evidence="7" id="KW-1017">Isopeptide bond</keyword>
<comment type="subcellular location">
    <subcellularLocation>
        <location evidence="3">Chromosome</location>
    </subcellularLocation>
    <subcellularLocation>
        <location evidence="2 12">Nucleus</location>
    </subcellularLocation>
</comment>
<dbReference type="Pfam" id="PF02170">
    <property type="entry name" value="PAZ"/>
    <property type="match status" value="1"/>
</dbReference>
<protein>
    <recommendedName>
        <fullName evidence="12">Histone H2B</fullName>
    </recommendedName>
</protein>
<dbReference type="AlphaFoldDB" id="A0AAE9IYP2"/>
<gene>
    <name evidence="16" type="ORF">L3Y34_014856</name>
</gene>
<comment type="subunit">
    <text evidence="5 12">The nucleosome is a histone octamer containing two molecules each of H2A, H2B, H3 and H4 assembled in one H3-H4 heterotetramer and two H2A-H2B heterodimers. The octamer wraps approximately 147 bp of DNA.</text>
</comment>
<comment type="similarity">
    <text evidence="4 12">Belongs to the histone H2B family.</text>
</comment>
<evidence type="ECO:0000259" key="14">
    <source>
        <dbReference type="PROSITE" id="PS50821"/>
    </source>
</evidence>
<dbReference type="SMART" id="SM00950">
    <property type="entry name" value="Piwi"/>
    <property type="match status" value="1"/>
</dbReference>
<dbReference type="GO" id="GO:0003677">
    <property type="term" value="F:DNA binding"/>
    <property type="evidence" value="ECO:0007669"/>
    <property type="project" value="UniProtKB-KW"/>
</dbReference>
<dbReference type="SUPFAM" id="SSF53098">
    <property type="entry name" value="Ribonuclease H-like"/>
    <property type="match status" value="1"/>
</dbReference>
<evidence type="ECO:0000256" key="2">
    <source>
        <dbReference type="ARBA" id="ARBA00004123"/>
    </source>
</evidence>
<dbReference type="Gene3D" id="3.30.420.10">
    <property type="entry name" value="Ribonuclease H-like superfamily/Ribonuclease H"/>
    <property type="match status" value="1"/>
</dbReference>
<dbReference type="InterPro" id="IPR055333">
    <property type="entry name" value="HISTONE_H2B_site"/>
</dbReference>
<evidence type="ECO:0000256" key="13">
    <source>
        <dbReference type="SAM" id="MobiDB-lite"/>
    </source>
</evidence>
<feature type="domain" description="PAZ" evidence="14">
    <location>
        <begin position="407"/>
        <end position="525"/>
    </location>
</feature>
<dbReference type="SUPFAM" id="SSF101690">
    <property type="entry name" value="PAZ domain"/>
    <property type="match status" value="1"/>
</dbReference>
<dbReference type="GO" id="GO:0000786">
    <property type="term" value="C:nucleosome"/>
    <property type="evidence" value="ECO:0007669"/>
    <property type="project" value="UniProtKB-KW"/>
</dbReference>
<dbReference type="InterPro" id="IPR032474">
    <property type="entry name" value="Argonaute_N"/>
</dbReference>
<dbReference type="InterPro" id="IPR003165">
    <property type="entry name" value="Piwi"/>
</dbReference>
<reference evidence="16 17" key="1">
    <citation type="submission" date="2022-05" db="EMBL/GenBank/DDBJ databases">
        <title>Chromosome-level reference genomes for two strains of Caenorhabditis briggsae: an improved platform for comparative genomics.</title>
        <authorList>
            <person name="Stevens L."/>
            <person name="Andersen E.C."/>
        </authorList>
    </citation>
    <scope>NUCLEOTIDE SEQUENCE [LARGE SCALE GENOMIC DNA]</scope>
    <source>
        <strain evidence="16">QX1410_ONT</strain>
        <tissue evidence="16">Whole-organism</tissue>
    </source>
</reference>
<dbReference type="Proteomes" id="UP000827892">
    <property type="component" value="Chromosome I"/>
</dbReference>
<dbReference type="Pfam" id="PF08699">
    <property type="entry name" value="ArgoL1"/>
    <property type="match status" value="1"/>
</dbReference>
<evidence type="ECO:0000256" key="7">
    <source>
        <dbReference type="ARBA" id="ARBA00022499"/>
    </source>
</evidence>
<keyword evidence="9 12" id="KW-0238">DNA-binding</keyword>
<evidence type="ECO:0000256" key="6">
    <source>
        <dbReference type="ARBA" id="ARBA00022454"/>
    </source>
</evidence>
<dbReference type="InterPro" id="IPR032472">
    <property type="entry name" value="ArgoL2"/>
</dbReference>
<evidence type="ECO:0000256" key="9">
    <source>
        <dbReference type="ARBA" id="ARBA00023125"/>
    </source>
</evidence>
<dbReference type="SMART" id="SM01163">
    <property type="entry name" value="DUF1785"/>
    <property type="match status" value="1"/>
</dbReference>
<dbReference type="InterPro" id="IPR036397">
    <property type="entry name" value="RNaseH_sf"/>
</dbReference>
<dbReference type="EMBL" id="CP090891">
    <property type="protein sequence ID" value="ULU10920.1"/>
    <property type="molecule type" value="Genomic_DNA"/>
</dbReference>
<sequence length="1026" mass="115696">MAPPKPSAKGAKKAAKTVTKPKDGKKRRAHRKESYSVYIYRVLKQVHPDTGVSSKAMSIMNSFVNDVFERIAAEASRLAHYNKRSTISSREIQTAVRLILPGELAKHAVSEGTKAVTKYTSSKRMEDLWLLSAILDDDLVDKIREQRELSSRHTSVNLPCLEYELLSVSSGSRVCDDHHLPLIDEPREQFQLTRRPVPSSAGRHISVFANHFQISCNGSIVFQYHILINPDVLSRNLNRIIVNTLLEQAPELLESNLVYDGLSTVYTTTPIDVERTNQMLITVKGIKFTKDSPNQFSIFFTCVDRFSLDTKISYNKHDTYEKLRMIHAIDTILRQTSSARFHTVLQSFFSITPHTKIGPSHGLGWGTVNLGLGREVCYGFYQNVVETFDKLTMNIDVATTTFYRPIALAEFLAEVLEVPLATVTDGRSLSEVQIKKFNREITGLKVETRHCHTPRRFRIARCTWKPMKSLMLNIDNDKEASTSISMLDYFKTRYNIDLKYPHLPCVEAGRTRECILPLELCYIVSGQRCIKKLNEQQIANLIRATSRNATERKNAVLNLHERIEVGKDHYASEFGLRVQNQMMKLDGRILPAPRLIYCYPNSKRQDCVTTPNNGTWDMRGKNFYSGVEIKNWAVVCFAEPAIVPSNNLQMFIGSLEKVAREIGMPFVNEYCFFRYVPAEQATNSLEFLQEQFPDLQLVICIVSGKSTVYGDLKRKGDLLGLTTQCIRTNNVARVSPHTLSNLCMKINSKLGGVNVVLSAPPPSTATTPTLFIGCHLSRNSVASSSESSSSLNYSDTSIACLVGSMDGHPTRFAPIFRLQPRNANTIIDMSEMMKEAILNFRKTTGFKPHKIVIYRSGVEGDSIDEILQAELRAIRDACTMIESGFQPGITFIALDVAHHTRLFAANERDQIGHSRNVPAGTLVETGITVNNHFEFYLVSHAGIQGTSRPTKYVVMWDDNNIPSYEIHEMTYQLCHTQSRCTRSVSIPSPVYYAKLVAQRAKILLADKNFDLQSFRDKSLSEGMLFT</sequence>
<dbReference type="InterPro" id="IPR003100">
    <property type="entry name" value="PAZ_dom"/>
</dbReference>
<dbReference type="SMART" id="SM00427">
    <property type="entry name" value="H2B"/>
    <property type="match status" value="1"/>
</dbReference>
<feature type="domain" description="Piwi" evidence="15">
    <location>
        <begin position="697"/>
        <end position="1005"/>
    </location>
</feature>
<dbReference type="PRINTS" id="PR00621">
    <property type="entry name" value="HISTONEH2B"/>
</dbReference>
<proteinExistence type="inferred from homology"/>
<evidence type="ECO:0000313" key="17">
    <source>
        <dbReference type="Proteomes" id="UP000827892"/>
    </source>
</evidence>
<dbReference type="CDD" id="cd04657">
    <property type="entry name" value="Piwi_ago-like"/>
    <property type="match status" value="1"/>
</dbReference>
<dbReference type="SUPFAM" id="SSF47113">
    <property type="entry name" value="Histone-fold"/>
    <property type="match status" value="1"/>
</dbReference>
<evidence type="ECO:0000256" key="4">
    <source>
        <dbReference type="ARBA" id="ARBA00006846"/>
    </source>
</evidence>
<dbReference type="Pfam" id="PF00125">
    <property type="entry name" value="Histone"/>
    <property type="match status" value="1"/>
</dbReference>
<dbReference type="CDD" id="cd22910">
    <property type="entry name" value="HFD_H2B"/>
    <property type="match status" value="1"/>
</dbReference>
<dbReference type="SMART" id="SM00949">
    <property type="entry name" value="PAZ"/>
    <property type="match status" value="1"/>
</dbReference>
<evidence type="ECO:0000256" key="1">
    <source>
        <dbReference type="ARBA" id="ARBA00002001"/>
    </source>
</evidence>
<evidence type="ECO:0000256" key="11">
    <source>
        <dbReference type="ARBA" id="ARBA00023269"/>
    </source>
</evidence>
<dbReference type="Pfam" id="PF02171">
    <property type="entry name" value="Piwi"/>
    <property type="match status" value="1"/>
</dbReference>
<dbReference type="Pfam" id="PF16486">
    <property type="entry name" value="ArgoN"/>
    <property type="match status" value="1"/>
</dbReference>
<dbReference type="GO" id="GO:0046982">
    <property type="term" value="F:protein heterodimerization activity"/>
    <property type="evidence" value="ECO:0007669"/>
    <property type="project" value="InterPro"/>
</dbReference>
<dbReference type="InterPro" id="IPR036085">
    <property type="entry name" value="PAZ_dom_sf"/>
</dbReference>
<dbReference type="Pfam" id="PF16488">
    <property type="entry name" value="ArgoL2"/>
    <property type="match status" value="1"/>
</dbReference>
<dbReference type="Gene3D" id="1.10.20.10">
    <property type="entry name" value="Histone, subunit A"/>
    <property type="match status" value="1"/>
</dbReference>
<feature type="region of interest" description="Disordered" evidence="13">
    <location>
        <begin position="1"/>
        <end position="32"/>
    </location>
</feature>
<dbReference type="GO" id="GO:0005634">
    <property type="term" value="C:nucleus"/>
    <property type="evidence" value="ECO:0007669"/>
    <property type="project" value="UniProtKB-SubCell"/>
</dbReference>
<keyword evidence="8" id="KW-0832">Ubl conjugation</keyword>
<dbReference type="PROSITE" id="PS50821">
    <property type="entry name" value="PAZ"/>
    <property type="match status" value="1"/>
</dbReference>
<dbReference type="CDD" id="cd02846">
    <property type="entry name" value="PAZ_argonaute_like"/>
    <property type="match status" value="1"/>
</dbReference>
<dbReference type="PROSITE" id="PS50822">
    <property type="entry name" value="PIWI"/>
    <property type="match status" value="1"/>
</dbReference>
<dbReference type="GO" id="GO:0003723">
    <property type="term" value="F:RNA binding"/>
    <property type="evidence" value="ECO:0007669"/>
    <property type="project" value="InterPro"/>
</dbReference>
<dbReference type="PANTHER" id="PTHR22891">
    <property type="entry name" value="EUKARYOTIC TRANSLATION INITIATION FACTOR 2C"/>
    <property type="match status" value="1"/>
</dbReference>
<evidence type="ECO:0000313" key="16">
    <source>
        <dbReference type="EMBL" id="ULU10920.1"/>
    </source>
</evidence>
<evidence type="ECO:0000256" key="12">
    <source>
        <dbReference type="RuleBase" id="RU000451"/>
    </source>
</evidence>
<dbReference type="FunFam" id="1.10.20.10:FF:000016">
    <property type="entry name" value="Histone H2B"/>
    <property type="match status" value="1"/>
</dbReference>
<keyword evidence="10 12" id="KW-0539">Nucleus</keyword>
<dbReference type="InterPro" id="IPR045246">
    <property type="entry name" value="Piwi_ago-like"/>
</dbReference>
<dbReference type="InterPro" id="IPR007125">
    <property type="entry name" value="H2A/H2B/H3"/>
</dbReference>
<organism evidence="16 17">
    <name type="scientific">Caenorhabditis briggsae</name>
    <dbReference type="NCBI Taxonomy" id="6238"/>
    <lineage>
        <taxon>Eukaryota</taxon>
        <taxon>Metazoa</taxon>
        <taxon>Ecdysozoa</taxon>
        <taxon>Nematoda</taxon>
        <taxon>Chromadorea</taxon>
        <taxon>Rhabditida</taxon>
        <taxon>Rhabditina</taxon>
        <taxon>Rhabditomorpha</taxon>
        <taxon>Rhabditoidea</taxon>
        <taxon>Rhabditidae</taxon>
        <taxon>Peloderinae</taxon>
        <taxon>Caenorhabditis</taxon>
    </lineage>
</organism>
<keyword evidence="11 12" id="KW-0544">Nucleosome core</keyword>
<keyword evidence="6 12" id="KW-0158">Chromosome</keyword>
<evidence type="ECO:0000256" key="5">
    <source>
        <dbReference type="ARBA" id="ARBA00011538"/>
    </source>
</evidence>
<evidence type="ECO:0000256" key="3">
    <source>
        <dbReference type="ARBA" id="ARBA00004286"/>
    </source>
</evidence>
<evidence type="ECO:0000259" key="15">
    <source>
        <dbReference type="PROSITE" id="PS50822"/>
    </source>
</evidence>
<dbReference type="InterPro" id="IPR009072">
    <property type="entry name" value="Histone-fold"/>
</dbReference>
<dbReference type="InterPro" id="IPR012337">
    <property type="entry name" value="RNaseH-like_sf"/>
</dbReference>
<dbReference type="Gene3D" id="3.40.50.2300">
    <property type="match status" value="1"/>
</dbReference>
<name>A0AAE9IYP2_CAEBR</name>
<dbReference type="InterPro" id="IPR032473">
    <property type="entry name" value="Argonaute_Mid_dom"/>
</dbReference>
<evidence type="ECO:0000256" key="8">
    <source>
        <dbReference type="ARBA" id="ARBA00022843"/>
    </source>
</evidence>
<dbReference type="InterPro" id="IPR014811">
    <property type="entry name" value="ArgoL1"/>
</dbReference>
<dbReference type="Gene3D" id="2.170.260.10">
    <property type="entry name" value="paz domain"/>
    <property type="match status" value="1"/>
</dbReference>